<organism evidence="2">
    <name type="scientific">Red panda feces-associated circular DNA virus 2</name>
    <dbReference type="NCBI Taxonomy" id="2863973"/>
    <lineage>
        <taxon>Viruses</taxon>
        <taxon>Monodnaviria</taxon>
        <taxon>Shotokuvirae</taxon>
        <taxon>Cressdnaviricota</taxon>
    </lineage>
</organism>
<feature type="region of interest" description="Disordered" evidence="1">
    <location>
        <begin position="1"/>
        <end position="34"/>
    </location>
</feature>
<name>A0A8K1M501_9VIRU</name>
<evidence type="ECO:0000256" key="1">
    <source>
        <dbReference type="SAM" id="MobiDB-lite"/>
    </source>
</evidence>
<evidence type="ECO:0000313" key="2">
    <source>
        <dbReference type="EMBL" id="UBJ26261.1"/>
    </source>
</evidence>
<proteinExistence type="predicted"/>
<dbReference type="EMBL" id="MZ556164">
    <property type="protein sequence ID" value="UBJ26261.1"/>
    <property type="molecule type" value="Genomic_DNA"/>
</dbReference>
<protein>
    <submittedName>
        <fullName evidence="2">Capsid protein</fullName>
    </submittedName>
</protein>
<accession>A0A8K1M501</accession>
<reference evidence="2" key="1">
    <citation type="submission" date="2021-07" db="EMBL/GenBank/DDBJ databases">
        <title>Communication and adaptive evolution of viruses within giant pandas and their associated organisms in a local ecological environment.</title>
        <authorList>
            <person name="Zhao M."/>
            <person name="Liu S."/>
            <person name="Zhang W."/>
        </authorList>
    </citation>
    <scope>NUCLEOTIDE SEQUENCE</scope>
    <source>
        <strain evidence="2">Rpf284unssDNA01-12</strain>
    </source>
</reference>
<sequence length="275" mass="30786">MARFRSRKRPSKYSRMKKARPYRKRYGKRKYNKGKRGMQRITTVRWPRRNIGGDRARCKLFYVTGRDFHILQAQTGTPVNMAFNLGAHNGATLTNHTVHAILGDTPNMQQMSAFYTRYRIRGIALKLTYWQTSGVPVLLFTNAATSQTEFQAANSGPTPAFPAIGISTTPEQRWCKYRVCGATSAGAKPTTLKAYYSVNKVYGPDAMVKNDETFTGHLSLATPYWSTADTPDRGPWLQFGITTLSGAPAAVQTEGVMKIEATVYAEFFGRRSATQ</sequence>